<dbReference type="Pfam" id="PF09414">
    <property type="entry name" value="RNA_ligase"/>
    <property type="match status" value="1"/>
</dbReference>
<dbReference type="Gene3D" id="3.30.470.30">
    <property type="entry name" value="DNA ligase/mRNA capping enzyme"/>
    <property type="match status" value="1"/>
</dbReference>
<sequence length="345" mass="37918">MAPVLASLETVGAIEHHSNADSLDLATVLGYTCIVKRDLFSVGDLVVLIQPDTVLPDAPWAATYRAKYNRVKAVRLRNEWSFGIVESVAILGDYAGPRDVGTDVTEVLGVTKYDPPQLDDGTGQRFVTGIRGDVVGRVGLPFNIPKTDEERWQSLPAKRIPIGLPVDITLKIDGQSWTAYVKLLENGEVACGITGRNVEFDLATADNAYTQLDRAYGVLDKLKAYVLKTGKSIALRGESYGGQIQKAKHNPHSSLPRGLALFGVYLIDEKRYAHKGDPFYFVEVARELGLPAVPIVEKDVLLTREHIKLYDEGLDKINGKPFEGVVVKHAKGSFKIINKSYDSKK</sequence>
<dbReference type="Proteomes" id="UP000070544">
    <property type="component" value="Unassembled WGS sequence"/>
</dbReference>
<gene>
    <name evidence="2" type="ORF">M427DRAFT_130222</name>
</gene>
<evidence type="ECO:0000313" key="2">
    <source>
        <dbReference type="EMBL" id="KXS22569.1"/>
    </source>
</evidence>
<dbReference type="OrthoDB" id="17053at2759"/>
<evidence type="ECO:0000313" key="3">
    <source>
        <dbReference type="Proteomes" id="UP000070544"/>
    </source>
</evidence>
<feature type="domain" description="RNA ligase" evidence="1">
    <location>
        <begin position="168"/>
        <end position="333"/>
    </location>
</feature>
<dbReference type="Pfam" id="PF21189">
    <property type="entry name" value="PHA02142"/>
    <property type="match status" value="1"/>
</dbReference>
<keyword evidence="3" id="KW-1185">Reference proteome</keyword>
<dbReference type="InterPro" id="IPR021122">
    <property type="entry name" value="RNA_ligase_dom_REL/Rnl2"/>
</dbReference>
<reference evidence="2 3" key="1">
    <citation type="journal article" date="2015" name="Genome Biol. Evol.">
        <title>Phylogenomic analyses indicate that early fungi evolved digesting cell walls of algal ancestors of land plants.</title>
        <authorList>
            <person name="Chang Y."/>
            <person name="Wang S."/>
            <person name="Sekimoto S."/>
            <person name="Aerts A.L."/>
            <person name="Choi C."/>
            <person name="Clum A."/>
            <person name="LaButti K.M."/>
            <person name="Lindquist E.A."/>
            <person name="Yee Ngan C."/>
            <person name="Ohm R.A."/>
            <person name="Salamov A.A."/>
            <person name="Grigoriev I.V."/>
            <person name="Spatafora J.W."/>
            <person name="Berbee M.L."/>
        </authorList>
    </citation>
    <scope>NUCLEOTIDE SEQUENCE [LARGE SCALE GENOMIC DNA]</scope>
    <source>
        <strain evidence="2 3">JEL478</strain>
    </source>
</reference>
<protein>
    <recommendedName>
        <fullName evidence="1">RNA ligase domain-containing protein</fullName>
    </recommendedName>
</protein>
<evidence type="ECO:0000259" key="1">
    <source>
        <dbReference type="Pfam" id="PF09414"/>
    </source>
</evidence>
<dbReference type="EMBL" id="KQ965731">
    <property type="protein sequence ID" value="KXS22569.1"/>
    <property type="molecule type" value="Genomic_DNA"/>
</dbReference>
<proteinExistence type="predicted"/>
<dbReference type="AlphaFoldDB" id="A0A139B0R5"/>
<organism evidence="2 3">
    <name type="scientific">Gonapodya prolifera (strain JEL478)</name>
    <name type="common">Monoblepharis prolifera</name>
    <dbReference type="NCBI Taxonomy" id="1344416"/>
    <lineage>
        <taxon>Eukaryota</taxon>
        <taxon>Fungi</taxon>
        <taxon>Fungi incertae sedis</taxon>
        <taxon>Chytridiomycota</taxon>
        <taxon>Chytridiomycota incertae sedis</taxon>
        <taxon>Monoblepharidomycetes</taxon>
        <taxon>Monoblepharidales</taxon>
        <taxon>Gonapodyaceae</taxon>
        <taxon>Gonapodya</taxon>
    </lineage>
</organism>
<accession>A0A139B0R5</accession>
<name>A0A139B0R5_GONPJ</name>